<protein>
    <submittedName>
        <fullName evidence="2">Uncharacterized protein</fullName>
    </submittedName>
</protein>
<comment type="caution">
    <text evidence="2">The sequence shown here is derived from an EMBL/GenBank/DDBJ whole genome shotgun (WGS) entry which is preliminary data.</text>
</comment>
<evidence type="ECO:0000313" key="2">
    <source>
        <dbReference type="EMBL" id="RXN06822.1"/>
    </source>
</evidence>
<evidence type="ECO:0000313" key="3">
    <source>
        <dbReference type="Proteomes" id="UP000290572"/>
    </source>
</evidence>
<dbReference type="AlphaFoldDB" id="A0A498LFQ1"/>
<accession>A0A498LFQ1</accession>
<keyword evidence="3" id="KW-1185">Reference proteome</keyword>
<organism evidence="2 3">
    <name type="scientific">Labeo rohita</name>
    <name type="common">Indian major carp</name>
    <name type="synonym">Cyprinus rohita</name>
    <dbReference type="NCBI Taxonomy" id="84645"/>
    <lineage>
        <taxon>Eukaryota</taxon>
        <taxon>Metazoa</taxon>
        <taxon>Chordata</taxon>
        <taxon>Craniata</taxon>
        <taxon>Vertebrata</taxon>
        <taxon>Euteleostomi</taxon>
        <taxon>Actinopterygii</taxon>
        <taxon>Neopterygii</taxon>
        <taxon>Teleostei</taxon>
        <taxon>Ostariophysi</taxon>
        <taxon>Cypriniformes</taxon>
        <taxon>Cyprinidae</taxon>
        <taxon>Labeoninae</taxon>
        <taxon>Labeonini</taxon>
        <taxon>Labeo</taxon>
    </lineage>
</organism>
<sequence>MTAIRDAFTLLTEHRSHRSSLLSSAVEPVTGQPLRPSRPPLRPVASGRTRGPETCDPEMDGAALREMVNVPLPPPEEGWVENLLFPFFLPMASWCRLQRCMNDWGFSVRDLHSDLSDDELDALVSDIHASNPRAGYRMMLGLLRAQGH</sequence>
<name>A0A498LFQ1_LABRO</name>
<proteinExistence type="predicted"/>
<reference evidence="2 3" key="1">
    <citation type="submission" date="2018-03" db="EMBL/GenBank/DDBJ databases">
        <title>Draft genome sequence of Rohu Carp (Labeo rohita).</title>
        <authorList>
            <person name="Das P."/>
            <person name="Kushwaha B."/>
            <person name="Joshi C.G."/>
            <person name="Kumar D."/>
            <person name="Nagpure N.S."/>
            <person name="Sahoo L."/>
            <person name="Das S.P."/>
            <person name="Bit A."/>
            <person name="Patnaik S."/>
            <person name="Meher P.K."/>
            <person name="Jayasankar P."/>
            <person name="Koringa P.G."/>
            <person name="Patel N.V."/>
            <person name="Hinsu A.T."/>
            <person name="Kumar R."/>
            <person name="Pandey M."/>
            <person name="Agarwal S."/>
            <person name="Srivastava S."/>
            <person name="Singh M."/>
            <person name="Iquebal M.A."/>
            <person name="Jaiswal S."/>
            <person name="Angadi U.B."/>
            <person name="Kumar N."/>
            <person name="Raza M."/>
            <person name="Shah T.M."/>
            <person name="Rai A."/>
            <person name="Jena J.K."/>
        </authorList>
    </citation>
    <scope>NUCLEOTIDE SEQUENCE [LARGE SCALE GENOMIC DNA]</scope>
    <source>
        <strain evidence="2">DASCIFA01</strain>
        <tissue evidence="2">Testis</tissue>
    </source>
</reference>
<evidence type="ECO:0000256" key="1">
    <source>
        <dbReference type="SAM" id="MobiDB-lite"/>
    </source>
</evidence>
<dbReference type="Proteomes" id="UP000290572">
    <property type="component" value="Unassembled WGS sequence"/>
</dbReference>
<feature type="region of interest" description="Disordered" evidence="1">
    <location>
        <begin position="21"/>
        <end position="54"/>
    </location>
</feature>
<gene>
    <name evidence="2" type="ORF">ROHU_012103</name>
</gene>
<dbReference type="EMBL" id="QBIY01013357">
    <property type="protein sequence ID" value="RXN06822.1"/>
    <property type="molecule type" value="Genomic_DNA"/>
</dbReference>